<dbReference type="Pfam" id="PF13523">
    <property type="entry name" value="Acetyltransf_8"/>
    <property type="match status" value="1"/>
</dbReference>
<feature type="domain" description="N-acetyltransferase" evidence="2">
    <location>
        <begin position="7"/>
        <end position="176"/>
    </location>
</feature>
<dbReference type="PANTHER" id="PTHR31438:SF1">
    <property type="entry name" value="LYSINE N-ACYLTRANSFERASE C17G9.06C-RELATED"/>
    <property type="match status" value="1"/>
</dbReference>
<dbReference type="InterPro" id="IPR000182">
    <property type="entry name" value="GNAT_dom"/>
</dbReference>
<dbReference type="EMBL" id="AVPF01000032">
    <property type="protein sequence ID" value="KGX86280.1"/>
    <property type="molecule type" value="Genomic_DNA"/>
</dbReference>
<dbReference type="AlphaFoldDB" id="A0A0A5G5B3"/>
<sequence length="176" mass="21170">MLQNNKLLVRPIQEVDIPLLVKWLSNPNLLEFYEGRDKHFSYEKVYKKFLGRSDNVIRCIVEFEQNEVGYIQFYKLDNETKVNFGYKNNDLIFGLDQFIGEVECWNQGIGRRLIQSMTTYLIEHHNADVIVMDPQKRNFRAVKCYEKCHFSKVKELPQHEFHEGEYRDCYLMEFKV</sequence>
<keyword evidence="1" id="KW-0046">Antibiotic resistance</keyword>
<evidence type="ECO:0000313" key="3">
    <source>
        <dbReference type="EMBL" id="KGX86280.1"/>
    </source>
</evidence>
<evidence type="ECO:0000313" key="4">
    <source>
        <dbReference type="Proteomes" id="UP000030403"/>
    </source>
</evidence>
<dbReference type="PANTHER" id="PTHR31438">
    <property type="entry name" value="LYSINE N-ACYLTRANSFERASE C17G9.06C-RELATED"/>
    <property type="match status" value="1"/>
</dbReference>
<dbReference type="Gene3D" id="3.40.630.30">
    <property type="match status" value="1"/>
</dbReference>
<dbReference type="GO" id="GO:0046677">
    <property type="term" value="P:response to antibiotic"/>
    <property type="evidence" value="ECO:0007669"/>
    <property type="project" value="UniProtKB-KW"/>
</dbReference>
<dbReference type="PROSITE" id="PS51186">
    <property type="entry name" value="GNAT"/>
    <property type="match status" value="1"/>
</dbReference>
<protein>
    <submittedName>
        <fullName evidence="3">2-aminoglycoside phosphotransferase</fullName>
    </submittedName>
</protein>
<evidence type="ECO:0000259" key="2">
    <source>
        <dbReference type="PROSITE" id="PS51186"/>
    </source>
</evidence>
<proteinExistence type="predicted"/>
<organism evidence="3 4">
    <name type="scientific">Pontibacillus marinus BH030004 = DSM 16465</name>
    <dbReference type="NCBI Taxonomy" id="1385511"/>
    <lineage>
        <taxon>Bacteria</taxon>
        <taxon>Bacillati</taxon>
        <taxon>Bacillota</taxon>
        <taxon>Bacilli</taxon>
        <taxon>Bacillales</taxon>
        <taxon>Bacillaceae</taxon>
        <taxon>Pontibacillus</taxon>
    </lineage>
</organism>
<keyword evidence="3" id="KW-0808">Transferase</keyword>
<dbReference type="Proteomes" id="UP000030403">
    <property type="component" value="Unassembled WGS sequence"/>
</dbReference>
<gene>
    <name evidence="3" type="ORF">N783_12435</name>
</gene>
<reference evidence="3 4" key="1">
    <citation type="submission" date="2013-08" db="EMBL/GenBank/DDBJ databases">
        <authorList>
            <person name="Huang J."/>
            <person name="Wang G."/>
        </authorList>
    </citation>
    <scope>NUCLEOTIDE SEQUENCE [LARGE SCALE GENOMIC DNA]</scope>
    <source>
        <strain evidence="3 4">BH030004</strain>
    </source>
</reference>
<comment type="caution">
    <text evidence="3">The sequence shown here is derived from an EMBL/GenBank/DDBJ whole genome shotgun (WGS) entry which is preliminary data.</text>
</comment>
<name>A0A0A5G5B3_9BACI</name>
<dbReference type="STRING" id="1385511.GCA_000425225_03449"/>
<dbReference type="SUPFAM" id="SSF55729">
    <property type="entry name" value="Acyl-CoA N-acyltransferases (Nat)"/>
    <property type="match status" value="1"/>
</dbReference>
<keyword evidence="4" id="KW-1185">Reference proteome</keyword>
<accession>A0A0A5G5B3</accession>
<dbReference type="InterPro" id="IPR016181">
    <property type="entry name" value="Acyl_CoA_acyltransferase"/>
</dbReference>
<evidence type="ECO:0000256" key="1">
    <source>
        <dbReference type="ARBA" id="ARBA00023251"/>
    </source>
</evidence>
<dbReference type="eggNOG" id="COG1670">
    <property type="taxonomic scope" value="Bacteria"/>
</dbReference>
<dbReference type="GO" id="GO:0016410">
    <property type="term" value="F:N-acyltransferase activity"/>
    <property type="evidence" value="ECO:0007669"/>
    <property type="project" value="TreeGrafter"/>
</dbReference>